<evidence type="ECO:0000313" key="2">
    <source>
        <dbReference type="EMBL" id="KAL2513551.1"/>
    </source>
</evidence>
<proteinExistence type="predicted"/>
<organism evidence="2 3">
    <name type="scientific">Forsythia ovata</name>
    <dbReference type="NCBI Taxonomy" id="205694"/>
    <lineage>
        <taxon>Eukaryota</taxon>
        <taxon>Viridiplantae</taxon>
        <taxon>Streptophyta</taxon>
        <taxon>Embryophyta</taxon>
        <taxon>Tracheophyta</taxon>
        <taxon>Spermatophyta</taxon>
        <taxon>Magnoliopsida</taxon>
        <taxon>eudicotyledons</taxon>
        <taxon>Gunneridae</taxon>
        <taxon>Pentapetalae</taxon>
        <taxon>asterids</taxon>
        <taxon>lamiids</taxon>
        <taxon>Lamiales</taxon>
        <taxon>Oleaceae</taxon>
        <taxon>Forsythieae</taxon>
        <taxon>Forsythia</taxon>
    </lineage>
</organism>
<gene>
    <name evidence="2" type="ORF">Fot_27522</name>
</gene>
<name>A0ABD1TLF0_9LAMI</name>
<sequence>MALSVFSCPYKGPFLHFCKDNITPKELSIPQVIRSQHRQVSRSEREIRNPDSVRFASRQRDEPRPQQRCKGSTIPVLYQPVVGINQPRVEIQMIVGGNQYDGRSGRERRRYARAARIARFLPTWKRLGVNLNYVRREEAKHVLQPHSDALIITMLVVGANIHKTLVAGRQWELRQHVKYIFEHWTGWEFHNWNNHITVSQQIHWRALQDKIH</sequence>
<reference evidence="3" key="1">
    <citation type="submission" date="2024-07" db="EMBL/GenBank/DDBJ databases">
        <title>Two chromosome-level genome assemblies of Korean endemic species Abeliophyllum distichum and Forsythia ovata (Oleaceae).</title>
        <authorList>
            <person name="Jang H."/>
        </authorList>
    </citation>
    <scope>NUCLEOTIDE SEQUENCE [LARGE SCALE GENOMIC DNA]</scope>
</reference>
<evidence type="ECO:0000313" key="3">
    <source>
        <dbReference type="Proteomes" id="UP001604277"/>
    </source>
</evidence>
<comment type="caution">
    <text evidence="2">The sequence shown here is derived from an EMBL/GenBank/DDBJ whole genome shotgun (WGS) entry which is preliminary data.</text>
</comment>
<evidence type="ECO:0000256" key="1">
    <source>
        <dbReference type="SAM" id="MobiDB-lite"/>
    </source>
</evidence>
<dbReference type="AlphaFoldDB" id="A0ABD1TLF0"/>
<protein>
    <submittedName>
        <fullName evidence="2">Uncharacterized protein</fullName>
    </submittedName>
</protein>
<feature type="compositionally biased region" description="Basic and acidic residues" evidence="1">
    <location>
        <begin position="41"/>
        <end position="51"/>
    </location>
</feature>
<dbReference type="EMBL" id="JBFOLJ010000008">
    <property type="protein sequence ID" value="KAL2513551.1"/>
    <property type="molecule type" value="Genomic_DNA"/>
</dbReference>
<feature type="region of interest" description="Disordered" evidence="1">
    <location>
        <begin position="38"/>
        <end position="70"/>
    </location>
</feature>
<keyword evidence="3" id="KW-1185">Reference proteome</keyword>
<dbReference type="Proteomes" id="UP001604277">
    <property type="component" value="Unassembled WGS sequence"/>
</dbReference>
<accession>A0ABD1TLF0</accession>